<dbReference type="InterPro" id="IPR045423">
    <property type="entry name" value="DUF6510"/>
</dbReference>
<gene>
    <name evidence="1" type="ORF">GCM10014715_52440</name>
</gene>
<comment type="caution">
    <text evidence="1">The sequence shown here is derived from an EMBL/GenBank/DDBJ whole genome shotgun (WGS) entry which is preliminary data.</text>
</comment>
<organism evidence="1 2">
    <name type="scientific">Streptomyces spiralis</name>
    <dbReference type="NCBI Taxonomy" id="66376"/>
    <lineage>
        <taxon>Bacteria</taxon>
        <taxon>Bacillati</taxon>
        <taxon>Actinomycetota</taxon>
        <taxon>Actinomycetes</taxon>
        <taxon>Kitasatosporales</taxon>
        <taxon>Streptomycetaceae</taxon>
        <taxon>Streptomyces</taxon>
    </lineage>
</organism>
<dbReference type="Proteomes" id="UP000641386">
    <property type="component" value="Unassembled WGS sequence"/>
</dbReference>
<reference evidence="1" key="2">
    <citation type="submission" date="2020-09" db="EMBL/GenBank/DDBJ databases">
        <authorList>
            <person name="Sun Q."/>
            <person name="Ohkuma M."/>
        </authorList>
    </citation>
    <scope>NUCLEOTIDE SEQUENCE</scope>
    <source>
        <strain evidence="1">JCM 3302</strain>
    </source>
</reference>
<accession>A0A919A6P3</accession>
<reference evidence="1" key="1">
    <citation type="journal article" date="2014" name="Int. J. Syst. Evol. Microbiol.">
        <title>Complete genome sequence of Corynebacterium casei LMG S-19264T (=DSM 44701T), isolated from a smear-ripened cheese.</title>
        <authorList>
            <consortium name="US DOE Joint Genome Institute (JGI-PGF)"/>
            <person name="Walter F."/>
            <person name="Albersmeier A."/>
            <person name="Kalinowski J."/>
            <person name="Ruckert C."/>
        </authorList>
    </citation>
    <scope>NUCLEOTIDE SEQUENCE</scope>
    <source>
        <strain evidence="1">JCM 3302</strain>
    </source>
</reference>
<name>A0A919A6P3_9ACTN</name>
<proteinExistence type="predicted"/>
<protein>
    <submittedName>
        <fullName evidence="1">Uncharacterized protein</fullName>
    </submittedName>
</protein>
<evidence type="ECO:0000313" key="2">
    <source>
        <dbReference type="Proteomes" id="UP000641386"/>
    </source>
</evidence>
<dbReference type="Pfam" id="PF20120">
    <property type="entry name" value="DUF6510"/>
    <property type="match status" value="1"/>
</dbReference>
<dbReference type="AlphaFoldDB" id="A0A919A6P3"/>
<sequence>MASVEAGGPDVDDAHDGYVDGNALAGPLSEVFAVDVTAATCRCANCGCTGPLACLHVYMHAPGLVARCQECGRVVLRTTRTRDSVWLDMSGAASLAIPLGEA</sequence>
<dbReference type="RefSeq" id="WP_229903743.1">
    <property type="nucleotide sequence ID" value="NZ_BNBC01000027.1"/>
</dbReference>
<evidence type="ECO:0000313" key="1">
    <source>
        <dbReference type="EMBL" id="GHE89442.1"/>
    </source>
</evidence>
<keyword evidence="2" id="KW-1185">Reference proteome</keyword>
<dbReference type="EMBL" id="BNBC01000027">
    <property type="protein sequence ID" value="GHE89442.1"/>
    <property type="molecule type" value="Genomic_DNA"/>
</dbReference>